<sequence>MLLYLASRLGRALITVVLIITFAFIILRLTGDPAVIILGPDAPPEAYAVFRHSWGLDQPLPLQYLSYFHAILQGDLGRSMRDGRPALELVMQAVPLTLALTVPALLFNLIIGLLAGIIAALNHNSWIDRAIMTLSVAGFTVPSFVMGLVLALIFAVKWRLLPSGGSDSWQSAILPIVTLGLIGAAVIARFTRSAMLEVLGQPYIRTASAKGVPWHKVVINHALPNAAIPTLTIIGFMLGSLVAGAVVVESIFSWPGIGRLLVGSVASRDLAVVQVILILIGFAMVFANLMVDLMYGLLDPRLRVSQRVRVKS</sequence>
<dbReference type="InterPro" id="IPR045621">
    <property type="entry name" value="BPD_transp_1_N"/>
</dbReference>
<dbReference type="OrthoDB" id="9807402at2"/>
<dbReference type="PANTHER" id="PTHR43163:SF6">
    <property type="entry name" value="DIPEPTIDE TRANSPORT SYSTEM PERMEASE PROTEIN DPPB-RELATED"/>
    <property type="match status" value="1"/>
</dbReference>
<feature type="transmembrane region" description="Helical" evidence="7">
    <location>
        <begin position="12"/>
        <end position="31"/>
    </location>
</feature>
<evidence type="ECO:0000313" key="10">
    <source>
        <dbReference type="Proteomes" id="UP000186894"/>
    </source>
</evidence>
<dbReference type="GO" id="GO:0071916">
    <property type="term" value="F:dipeptide transmembrane transporter activity"/>
    <property type="evidence" value="ECO:0007669"/>
    <property type="project" value="TreeGrafter"/>
</dbReference>
<feature type="transmembrane region" description="Helical" evidence="7">
    <location>
        <begin position="226"/>
        <end position="252"/>
    </location>
</feature>
<dbReference type="PANTHER" id="PTHR43163">
    <property type="entry name" value="DIPEPTIDE TRANSPORT SYSTEM PERMEASE PROTEIN DPPB-RELATED"/>
    <property type="match status" value="1"/>
</dbReference>
<dbReference type="SUPFAM" id="SSF161098">
    <property type="entry name" value="MetI-like"/>
    <property type="match status" value="1"/>
</dbReference>
<keyword evidence="2 7" id="KW-0813">Transport</keyword>
<comment type="similarity">
    <text evidence="7">Belongs to the binding-protein-dependent transport system permease family.</text>
</comment>
<accession>A0A1Q8ZXR2</accession>
<name>A0A1Q8ZXR2_9HYPH</name>
<dbReference type="PROSITE" id="PS50928">
    <property type="entry name" value="ABC_TM1"/>
    <property type="match status" value="1"/>
</dbReference>
<organism evidence="9 10">
    <name type="scientific">Rhizobium oryziradicis</name>
    <dbReference type="NCBI Taxonomy" id="1867956"/>
    <lineage>
        <taxon>Bacteria</taxon>
        <taxon>Pseudomonadati</taxon>
        <taxon>Pseudomonadota</taxon>
        <taxon>Alphaproteobacteria</taxon>
        <taxon>Hyphomicrobiales</taxon>
        <taxon>Rhizobiaceae</taxon>
        <taxon>Rhizobium/Agrobacterium group</taxon>
        <taxon>Rhizobium</taxon>
    </lineage>
</organism>
<evidence type="ECO:0000259" key="8">
    <source>
        <dbReference type="PROSITE" id="PS50928"/>
    </source>
</evidence>
<feature type="transmembrane region" description="Helical" evidence="7">
    <location>
        <begin position="168"/>
        <end position="188"/>
    </location>
</feature>
<feature type="domain" description="ABC transmembrane type-1" evidence="8">
    <location>
        <begin position="94"/>
        <end position="295"/>
    </location>
</feature>
<dbReference type="AlphaFoldDB" id="A0A1Q8ZXR2"/>
<keyword evidence="6 7" id="KW-0472">Membrane</keyword>
<reference evidence="9 10" key="1">
    <citation type="submission" date="2016-09" db="EMBL/GenBank/DDBJ databases">
        <title>Rhizobium oryziradicis sp. nov., isolated from the root of rice.</title>
        <authorList>
            <person name="Zhao J."/>
            <person name="Zhang X."/>
        </authorList>
    </citation>
    <scope>NUCLEOTIDE SEQUENCE [LARGE SCALE GENOMIC DNA]</scope>
    <source>
        <strain evidence="9 10">N19</strain>
    </source>
</reference>
<dbReference type="Proteomes" id="UP000186894">
    <property type="component" value="Unassembled WGS sequence"/>
</dbReference>
<keyword evidence="3" id="KW-1003">Cell membrane</keyword>
<gene>
    <name evidence="9" type="ORF">BJF95_15435</name>
</gene>
<dbReference type="Pfam" id="PF00528">
    <property type="entry name" value="BPD_transp_1"/>
    <property type="match status" value="1"/>
</dbReference>
<protein>
    <submittedName>
        <fullName evidence="9">ABC transporter permease</fullName>
    </submittedName>
</protein>
<dbReference type="Pfam" id="PF19300">
    <property type="entry name" value="BPD_transp_1_N"/>
    <property type="match status" value="1"/>
</dbReference>
<feature type="transmembrane region" description="Helical" evidence="7">
    <location>
        <begin position="98"/>
        <end position="121"/>
    </location>
</feature>
<feature type="transmembrane region" description="Helical" evidence="7">
    <location>
        <begin position="133"/>
        <end position="156"/>
    </location>
</feature>
<comment type="subcellular location">
    <subcellularLocation>
        <location evidence="1 7">Cell membrane</location>
        <topology evidence="1 7">Multi-pass membrane protein</topology>
    </subcellularLocation>
</comment>
<evidence type="ECO:0000256" key="5">
    <source>
        <dbReference type="ARBA" id="ARBA00022989"/>
    </source>
</evidence>
<evidence type="ECO:0000313" key="9">
    <source>
        <dbReference type="EMBL" id="OLP46715.1"/>
    </source>
</evidence>
<dbReference type="CDD" id="cd06261">
    <property type="entry name" value="TM_PBP2"/>
    <property type="match status" value="1"/>
</dbReference>
<dbReference type="InterPro" id="IPR000515">
    <property type="entry name" value="MetI-like"/>
</dbReference>
<dbReference type="InterPro" id="IPR035906">
    <property type="entry name" value="MetI-like_sf"/>
</dbReference>
<keyword evidence="4 7" id="KW-0812">Transmembrane</keyword>
<dbReference type="Gene3D" id="1.10.3720.10">
    <property type="entry name" value="MetI-like"/>
    <property type="match status" value="1"/>
</dbReference>
<proteinExistence type="inferred from homology"/>
<feature type="transmembrane region" description="Helical" evidence="7">
    <location>
        <begin position="272"/>
        <end position="298"/>
    </location>
</feature>
<dbReference type="GO" id="GO:0005886">
    <property type="term" value="C:plasma membrane"/>
    <property type="evidence" value="ECO:0007669"/>
    <property type="project" value="UniProtKB-SubCell"/>
</dbReference>
<dbReference type="EMBL" id="MKIM01000019">
    <property type="protein sequence ID" value="OLP46715.1"/>
    <property type="molecule type" value="Genomic_DNA"/>
</dbReference>
<dbReference type="STRING" id="1867956.BJF95_15435"/>
<evidence type="ECO:0000256" key="7">
    <source>
        <dbReference type="RuleBase" id="RU363032"/>
    </source>
</evidence>
<evidence type="ECO:0000256" key="4">
    <source>
        <dbReference type="ARBA" id="ARBA00022692"/>
    </source>
</evidence>
<evidence type="ECO:0000256" key="3">
    <source>
        <dbReference type="ARBA" id="ARBA00022475"/>
    </source>
</evidence>
<evidence type="ECO:0000256" key="1">
    <source>
        <dbReference type="ARBA" id="ARBA00004651"/>
    </source>
</evidence>
<keyword evidence="10" id="KW-1185">Reference proteome</keyword>
<dbReference type="RefSeq" id="WP_075637671.1">
    <property type="nucleotide sequence ID" value="NZ_MKIM01000019.1"/>
</dbReference>
<evidence type="ECO:0000256" key="6">
    <source>
        <dbReference type="ARBA" id="ARBA00023136"/>
    </source>
</evidence>
<evidence type="ECO:0000256" key="2">
    <source>
        <dbReference type="ARBA" id="ARBA00022448"/>
    </source>
</evidence>
<comment type="caution">
    <text evidence="9">The sequence shown here is derived from an EMBL/GenBank/DDBJ whole genome shotgun (WGS) entry which is preliminary data.</text>
</comment>
<keyword evidence="5 7" id="KW-1133">Transmembrane helix</keyword>